<sequence length="342" mass="36912">MTDDGLPHQVLEFFRSYGNVGTEPSQLLGYLSVDPQEFAFSPAVLRFLSARFPGRTTFIKGFSDHELDATKSPAMLHCDVWSIDGVHSPQAVSRDVRNALLASPKVSTILVDDLTDKLTTARRHDLDSLRGCRTAVDAWELAKHNLGTAFVSTCYIPSRKFGTSGYCSSCTGCLQEYGIKLGILAIFVLPNYISSALVGHCLTLAFAVSTLPYFALVACALGQWKVANFVKQPAKLSASAATVGFTTLYWNLSGFDCASTIAGEVFEPSKTYPRALFSSLAVILLTYSLPGFAASGADAGWDCWEDGSYVTVAFNVAGSWLALWISITVAVSNWGRLCFATA</sequence>
<dbReference type="GO" id="GO:0005886">
    <property type="term" value="C:plasma membrane"/>
    <property type="evidence" value="ECO:0007669"/>
    <property type="project" value="UniProtKB-SubCell"/>
</dbReference>
<keyword evidence="6" id="KW-1185">Reference proteome</keyword>
<feature type="transmembrane region" description="Helical" evidence="4">
    <location>
        <begin position="309"/>
        <end position="331"/>
    </location>
</feature>
<comment type="subcellular location">
    <subcellularLocation>
        <location evidence="1">Cell membrane</location>
        <topology evidence="1">Multi-pass membrane protein</topology>
    </subcellularLocation>
</comment>
<dbReference type="Gene3D" id="1.20.1740.10">
    <property type="entry name" value="Amino acid/polyamine transporter I"/>
    <property type="match status" value="1"/>
</dbReference>
<dbReference type="EMBL" id="JWZX01000030">
    <property type="protein sequence ID" value="KOO53847.1"/>
    <property type="molecule type" value="Genomic_DNA"/>
</dbReference>
<dbReference type="Proteomes" id="UP000037460">
    <property type="component" value="Unassembled WGS sequence"/>
</dbReference>
<dbReference type="InterPro" id="IPR044566">
    <property type="entry name" value="RMV1-like"/>
</dbReference>
<keyword evidence="2" id="KW-0813">Transport</keyword>
<dbReference type="PANTHER" id="PTHR45826:SF2">
    <property type="entry name" value="AMINO ACID TRANSPORTER"/>
    <property type="match status" value="1"/>
</dbReference>
<protein>
    <submittedName>
        <fullName evidence="5">Amino acid permease family protein</fullName>
    </submittedName>
</protein>
<feature type="transmembrane region" description="Helical" evidence="4">
    <location>
        <begin position="276"/>
        <end position="297"/>
    </location>
</feature>
<keyword evidence="4" id="KW-0472">Membrane</keyword>
<keyword evidence="4" id="KW-0812">Transmembrane</keyword>
<evidence type="ECO:0000256" key="1">
    <source>
        <dbReference type="ARBA" id="ARBA00004651"/>
    </source>
</evidence>
<evidence type="ECO:0000313" key="5">
    <source>
        <dbReference type="EMBL" id="KOO53847.1"/>
    </source>
</evidence>
<dbReference type="PANTHER" id="PTHR45826">
    <property type="entry name" value="POLYAMINE TRANSPORTER PUT1"/>
    <property type="match status" value="1"/>
</dbReference>
<evidence type="ECO:0000256" key="3">
    <source>
        <dbReference type="ARBA" id="ARBA00022475"/>
    </source>
</evidence>
<feature type="transmembrane region" description="Helical" evidence="4">
    <location>
        <begin position="201"/>
        <end position="224"/>
    </location>
</feature>
<evidence type="ECO:0000313" key="6">
    <source>
        <dbReference type="Proteomes" id="UP000037460"/>
    </source>
</evidence>
<name>A0A0M0LSF6_9EUKA</name>
<comment type="caution">
    <text evidence="5">The sequence shown here is derived from an EMBL/GenBank/DDBJ whole genome shotgun (WGS) entry which is preliminary data.</text>
</comment>
<reference evidence="6" key="1">
    <citation type="journal article" date="2015" name="PLoS Genet.">
        <title>Genome Sequence and Transcriptome Analyses of Chrysochromulina tobin: Metabolic Tools for Enhanced Algal Fitness in the Prominent Order Prymnesiales (Haptophyceae).</title>
        <authorList>
            <person name="Hovde B.T."/>
            <person name="Deodato C.R."/>
            <person name="Hunsperger H.M."/>
            <person name="Ryken S.A."/>
            <person name="Yost W."/>
            <person name="Jha R.K."/>
            <person name="Patterson J."/>
            <person name="Monnat R.J. Jr."/>
            <person name="Barlow S.B."/>
            <person name="Starkenburg S.R."/>
            <person name="Cattolico R.A."/>
        </authorList>
    </citation>
    <scope>NUCLEOTIDE SEQUENCE</scope>
    <source>
        <strain evidence="6">CCMP291</strain>
    </source>
</reference>
<proteinExistence type="predicted"/>
<keyword evidence="4" id="KW-1133">Transmembrane helix</keyword>
<gene>
    <name evidence="5" type="ORF">Ctob_015388</name>
</gene>
<accession>A0A0M0LSF6</accession>
<dbReference type="GO" id="GO:0022857">
    <property type="term" value="F:transmembrane transporter activity"/>
    <property type="evidence" value="ECO:0007669"/>
    <property type="project" value="InterPro"/>
</dbReference>
<organism evidence="5 6">
    <name type="scientific">Chrysochromulina tobinii</name>
    <dbReference type="NCBI Taxonomy" id="1460289"/>
    <lineage>
        <taxon>Eukaryota</taxon>
        <taxon>Haptista</taxon>
        <taxon>Haptophyta</taxon>
        <taxon>Prymnesiophyceae</taxon>
        <taxon>Prymnesiales</taxon>
        <taxon>Chrysochromulinaceae</taxon>
        <taxon>Chrysochromulina</taxon>
    </lineage>
</organism>
<evidence type="ECO:0000256" key="4">
    <source>
        <dbReference type="SAM" id="Phobius"/>
    </source>
</evidence>
<keyword evidence="3" id="KW-1003">Cell membrane</keyword>
<dbReference type="OrthoDB" id="5982228at2759"/>
<dbReference type="AlphaFoldDB" id="A0A0M0LSF6"/>
<evidence type="ECO:0000256" key="2">
    <source>
        <dbReference type="ARBA" id="ARBA00022448"/>
    </source>
</evidence>